<gene>
    <name evidence="1" type="ORF">K1T71_001022</name>
</gene>
<name>A0ACC1DI37_9NEOP</name>
<evidence type="ECO:0000313" key="1">
    <source>
        <dbReference type="EMBL" id="KAJ0183046.1"/>
    </source>
</evidence>
<protein>
    <submittedName>
        <fullName evidence="1">Uncharacterized protein</fullName>
    </submittedName>
</protein>
<comment type="caution">
    <text evidence="1">The sequence shown here is derived from an EMBL/GenBank/DDBJ whole genome shotgun (WGS) entry which is preliminary data.</text>
</comment>
<evidence type="ECO:0000313" key="2">
    <source>
        <dbReference type="Proteomes" id="UP000824533"/>
    </source>
</evidence>
<dbReference type="EMBL" id="CM034388">
    <property type="protein sequence ID" value="KAJ0183046.1"/>
    <property type="molecule type" value="Genomic_DNA"/>
</dbReference>
<proteinExistence type="predicted"/>
<organism evidence="1 2">
    <name type="scientific">Dendrolimus kikuchii</name>
    <dbReference type="NCBI Taxonomy" id="765133"/>
    <lineage>
        <taxon>Eukaryota</taxon>
        <taxon>Metazoa</taxon>
        <taxon>Ecdysozoa</taxon>
        <taxon>Arthropoda</taxon>
        <taxon>Hexapoda</taxon>
        <taxon>Insecta</taxon>
        <taxon>Pterygota</taxon>
        <taxon>Neoptera</taxon>
        <taxon>Endopterygota</taxon>
        <taxon>Lepidoptera</taxon>
        <taxon>Glossata</taxon>
        <taxon>Ditrysia</taxon>
        <taxon>Bombycoidea</taxon>
        <taxon>Lasiocampidae</taxon>
        <taxon>Dendrolimus</taxon>
    </lineage>
</organism>
<reference evidence="1 2" key="1">
    <citation type="journal article" date="2021" name="Front. Genet.">
        <title>Chromosome-Level Genome Assembly Reveals Significant Gene Expansion in the Toll and IMD Signaling Pathways of Dendrolimus kikuchii.</title>
        <authorList>
            <person name="Zhou J."/>
            <person name="Wu P."/>
            <person name="Xiong Z."/>
            <person name="Liu N."/>
            <person name="Zhao N."/>
            <person name="Ji M."/>
            <person name="Qiu Y."/>
            <person name="Yang B."/>
        </authorList>
    </citation>
    <scope>NUCLEOTIDE SEQUENCE [LARGE SCALE GENOMIC DNA]</scope>
    <source>
        <strain evidence="1">Ann1</strain>
    </source>
</reference>
<dbReference type="Proteomes" id="UP000824533">
    <property type="component" value="Linkage Group LG02"/>
</dbReference>
<accession>A0ACC1DI37</accession>
<sequence>MACCSRAAPLILTHVNLLLFLYAGAGLVTAARLKWDPSLYIVVRELFPLEYKVTAVALCVGGVAHLLLGHLCAAALTVRRAAARRALFIMYAVAMVLLVVGELAWCTWTAFRVAEFLRSERAKSMAEGASLFEEFKKFLEEVSWVKVFNKVNLLIKEAEEDLRQRSTYVAGASVVLFWVLQPMAVVLALLAARVPGADAQRMRPRRRRSNSWATTTTTASVEKLMEHDAEKAPLRTAYKNGRIVIL</sequence>
<keyword evidence="2" id="KW-1185">Reference proteome</keyword>